<evidence type="ECO:0000256" key="1">
    <source>
        <dbReference type="ARBA" id="ARBA00002724"/>
    </source>
</evidence>
<dbReference type="GO" id="GO:0003723">
    <property type="term" value="F:RNA binding"/>
    <property type="evidence" value="ECO:0007669"/>
    <property type="project" value="UniProtKB-UniRule"/>
</dbReference>
<feature type="binding site" evidence="14">
    <location>
        <position position="300"/>
    </location>
    <ligand>
        <name>S-adenosyl-L-methionine</name>
        <dbReference type="ChEBI" id="CHEBI:59789"/>
    </ligand>
</feature>
<gene>
    <name evidence="16" type="primary">rsmB</name>
    <name evidence="16" type="ORF">GB993_04550</name>
</gene>
<dbReference type="PRINTS" id="PR02008">
    <property type="entry name" value="RCMTFAMILY"/>
</dbReference>
<organism evidence="16 17">
    <name type="scientific">Furfurilactobacillus milii</name>
    <dbReference type="NCBI Taxonomy" id="2888272"/>
    <lineage>
        <taxon>Bacteria</taxon>
        <taxon>Bacillati</taxon>
        <taxon>Bacillota</taxon>
        <taxon>Bacilli</taxon>
        <taxon>Lactobacillales</taxon>
        <taxon>Lactobacillaceae</taxon>
        <taxon>Furfurilactobacillus</taxon>
    </lineage>
</organism>
<dbReference type="OrthoDB" id="9810297at2"/>
<dbReference type="InterPro" id="IPR001678">
    <property type="entry name" value="MeTrfase_RsmB-F_NOP2_dom"/>
</dbReference>
<dbReference type="PANTHER" id="PTHR22807:SF53">
    <property type="entry name" value="RIBOSOMAL RNA SMALL SUBUNIT METHYLTRANSFERASE B-RELATED"/>
    <property type="match status" value="1"/>
</dbReference>
<dbReference type="Proteomes" id="UP000449209">
    <property type="component" value="Unassembled WGS sequence"/>
</dbReference>
<evidence type="ECO:0000256" key="8">
    <source>
        <dbReference type="ARBA" id="ARBA00022679"/>
    </source>
</evidence>
<proteinExistence type="inferred from homology"/>
<evidence type="ECO:0000256" key="10">
    <source>
        <dbReference type="ARBA" id="ARBA00022884"/>
    </source>
</evidence>
<evidence type="ECO:0000259" key="15">
    <source>
        <dbReference type="PROSITE" id="PS51686"/>
    </source>
</evidence>
<dbReference type="Gene3D" id="3.30.70.1170">
    <property type="entry name" value="Sun protein, domain 3"/>
    <property type="match status" value="1"/>
</dbReference>
<keyword evidence="6" id="KW-0698">rRNA processing</keyword>
<dbReference type="SUPFAM" id="SSF53335">
    <property type="entry name" value="S-adenosyl-L-methionine-dependent methyltransferases"/>
    <property type="match status" value="1"/>
</dbReference>
<protein>
    <recommendedName>
        <fullName evidence="4">16S rRNA (cytosine(967)-C(5))-methyltransferase</fullName>
        <ecNumber evidence="4">2.1.1.176</ecNumber>
    </recommendedName>
    <alternativeName>
        <fullName evidence="11">16S rRNA m5C967 methyltransferase</fullName>
    </alternativeName>
    <alternativeName>
        <fullName evidence="12">rRNA (cytosine-C(5)-)-methyltransferase RsmB</fullName>
    </alternativeName>
</protein>
<dbReference type="CDD" id="cd02440">
    <property type="entry name" value="AdoMet_MTases"/>
    <property type="match status" value="1"/>
</dbReference>
<feature type="domain" description="SAM-dependent MTase RsmB/NOP-type" evidence="15">
    <location>
        <begin position="185"/>
        <end position="461"/>
    </location>
</feature>
<comment type="catalytic activity">
    <reaction evidence="13">
        <text>cytidine(967) in 16S rRNA + S-adenosyl-L-methionine = 5-methylcytidine(967) in 16S rRNA + S-adenosyl-L-homocysteine + H(+)</text>
        <dbReference type="Rhea" id="RHEA:42748"/>
        <dbReference type="Rhea" id="RHEA-COMP:10219"/>
        <dbReference type="Rhea" id="RHEA-COMP:10220"/>
        <dbReference type="ChEBI" id="CHEBI:15378"/>
        <dbReference type="ChEBI" id="CHEBI:57856"/>
        <dbReference type="ChEBI" id="CHEBI:59789"/>
        <dbReference type="ChEBI" id="CHEBI:74483"/>
        <dbReference type="ChEBI" id="CHEBI:82748"/>
        <dbReference type="EC" id="2.1.1.176"/>
    </reaction>
</comment>
<dbReference type="SUPFAM" id="SSF48013">
    <property type="entry name" value="NusB-like"/>
    <property type="match status" value="1"/>
</dbReference>
<comment type="similarity">
    <text evidence="3 14">Belongs to the class I-like SAM-binding methyltransferase superfamily. RsmB/NOP family.</text>
</comment>
<dbReference type="InterPro" id="IPR054728">
    <property type="entry name" value="RsmB-like_ferredoxin"/>
</dbReference>
<feature type="binding site" evidence="14">
    <location>
        <position position="347"/>
    </location>
    <ligand>
        <name>S-adenosyl-L-methionine</name>
        <dbReference type="ChEBI" id="CHEBI:59789"/>
    </ligand>
</feature>
<evidence type="ECO:0000313" key="17">
    <source>
        <dbReference type="Proteomes" id="UP000449209"/>
    </source>
</evidence>
<dbReference type="FunFam" id="3.40.50.150:FF:000022">
    <property type="entry name" value="Ribosomal RNA small subunit methyltransferase B"/>
    <property type="match status" value="1"/>
</dbReference>
<keyword evidence="9 14" id="KW-0949">S-adenosyl-L-methionine</keyword>
<dbReference type="InterPro" id="IPR029063">
    <property type="entry name" value="SAM-dependent_MTases_sf"/>
</dbReference>
<dbReference type="RefSeq" id="WP_161003261.1">
    <property type="nucleotide sequence ID" value="NZ_WEZQ01000005.1"/>
</dbReference>
<dbReference type="GO" id="GO:0008649">
    <property type="term" value="F:rRNA methyltransferase activity"/>
    <property type="evidence" value="ECO:0007669"/>
    <property type="project" value="InterPro"/>
</dbReference>
<evidence type="ECO:0000256" key="12">
    <source>
        <dbReference type="ARBA" id="ARBA00031088"/>
    </source>
</evidence>
<dbReference type="PROSITE" id="PS51686">
    <property type="entry name" value="SAM_MT_RSMB_NOP"/>
    <property type="match status" value="1"/>
</dbReference>
<dbReference type="Gene3D" id="3.40.50.150">
    <property type="entry name" value="Vaccinia Virus protein VP39"/>
    <property type="match status" value="1"/>
</dbReference>
<name>A0A6N9I361_9LACO</name>
<dbReference type="Gene3D" id="1.10.940.10">
    <property type="entry name" value="NusB-like"/>
    <property type="match status" value="1"/>
</dbReference>
<evidence type="ECO:0000256" key="5">
    <source>
        <dbReference type="ARBA" id="ARBA00022490"/>
    </source>
</evidence>
<evidence type="ECO:0000256" key="3">
    <source>
        <dbReference type="ARBA" id="ARBA00007494"/>
    </source>
</evidence>
<evidence type="ECO:0000256" key="7">
    <source>
        <dbReference type="ARBA" id="ARBA00022603"/>
    </source>
</evidence>
<evidence type="ECO:0000256" key="9">
    <source>
        <dbReference type="ARBA" id="ARBA00022691"/>
    </source>
</evidence>
<dbReference type="Pfam" id="PF22458">
    <property type="entry name" value="RsmF-B_ferredox"/>
    <property type="match status" value="1"/>
</dbReference>
<dbReference type="EMBL" id="WEZQ01000005">
    <property type="protein sequence ID" value="MYV16783.1"/>
    <property type="molecule type" value="Genomic_DNA"/>
</dbReference>
<evidence type="ECO:0000313" key="16">
    <source>
        <dbReference type="EMBL" id="MYV16783.1"/>
    </source>
</evidence>
<feature type="active site" description="Nucleophile" evidence="14">
    <location>
        <position position="400"/>
    </location>
</feature>
<dbReference type="InterPro" id="IPR018314">
    <property type="entry name" value="RsmB/NOL1/NOP2-like_CS"/>
</dbReference>
<dbReference type="Pfam" id="PF01029">
    <property type="entry name" value="NusB"/>
    <property type="match status" value="1"/>
</dbReference>
<dbReference type="NCBIfam" id="NF011494">
    <property type="entry name" value="PRK14902.1"/>
    <property type="match status" value="1"/>
</dbReference>
<keyword evidence="10 14" id="KW-0694">RNA-binding</keyword>
<evidence type="ECO:0000256" key="13">
    <source>
        <dbReference type="ARBA" id="ARBA00047283"/>
    </source>
</evidence>
<dbReference type="InterPro" id="IPR023267">
    <property type="entry name" value="RCMT"/>
</dbReference>
<sequence>MATKLKSQSDHVSKQVNAETNPRFVAVSVLENVAKGGYSNLSLNASLDDAQLSAVDAGLCTEIVYGVLQHQMTLDFWLKPFIKQPAKVKPWVLILLRTALFQMQYLDKVPTRAVFDETIQIAKQRGHEGIRRFVTGVLHAADRHGFADLATIKDPLTRLSTTYSVPMPWVQQMRKTVGDDKTRQILASINQPAFQSVRLNPALGERQALLPQLTAADLKWTDSEVSGEGLRINAGHPAGTPPFNEGLITIQDESAMLPVEALAPQPGDAVLDACAAPGGKTTQIAAQLNPSKGGHVTALDLHAHKVALIEANARRMQVADRVTAEQLDARKSAQQFGDEAFDRILVDAPCSGLGLLRRKPEIRYAKTLADSKQLQQIQLAILDAVAPTLKKNGILVYSTCTILKQENDDVATAFVKAHSDFELVPVETVHHLKENRSTPWLTIYPDDFGSDGFFVCAFRKRHDND</sequence>
<keyword evidence="7 14" id="KW-0489">Methyltransferase</keyword>
<dbReference type="InterPro" id="IPR004573">
    <property type="entry name" value="rRNA_ssu_MeTfrase_B"/>
</dbReference>
<keyword evidence="5" id="KW-0963">Cytoplasm</keyword>
<evidence type="ECO:0000256" key="14">
    <source>
        <dbReference type="PROSITE-ProRule" id="PRU01023"/>
    </source>
</evidence>
<dbReference type="GO" id="GO:0005737">
    <property type="term" value="C:cytoplasm"/>
    <property type="evidence" value="ECO:0007669"/>
    <property type="project" value="UniProtKB-SubCell"/>
</dbReference>
<reference evidence="16 17" key="1">
    <citation type="journal article" date="2019" name="Appl. Environ. Microbiol.">
        <title>Genetic determinants of hydroxycinnamic acid metabolism in heterofermentative lactobacilli.</title>
        <authorList>
            <person name="Gaur G."/>
            <person name="Oh J.H."/>
            <person name="Filannino P."/>
            <person name="Gobbetti M."/>
            <person name="van Pijkeren J.P."/>
            <person name="Ganzle M.G."/>
        </authorList>
    </citation>
    <scope>NUCLEOTIDE SEQUENCE [LARGE SCALE GENOMIC DNA]</scope>
    <source>
        <strain evidence="16 17">C5</strain>
    </source>
</reference>
<dbReference type="AlphaFoldDB" id="A0A6N9I361"/>
<feature type="binding site" evidence="14">
    <location>
        <begin position="274"/>
        <end position="280"/>
    </location>
    <ligand>
        <name>S-adenosyl-L-methionine</name>
        <dbReference type="ChEBI" id="CHEBI:59789"/>
    </ligand>
</feature>
<dbReference type="InterPro" id="IPR049560">
    <property type="entry name" value="MeTrfase_RsmB-F_NOP2_cat"/>
</dbReference>
<dbReference type="Pfam" id="PF01189">
    <property type="entry name" value="Methyltr_RsmB-F"/>
    <property type="match status" value="1"/>
</dbReference>
<dbReference type="PROSITE" id="PS01153">
    <property type="entry name" value="NOL1_NOP2_SUN"/>
    <property type="match status" value="1"/>
</dbReference>
<evidence type="ECO:0000256" key="6">
    <source>
        <dbReference type="ARBA" id="ARBA00022552"/>
    </source>
</evidence>
<comment type="function">
    <text evidence="1">Specifically methylates the cytosine at position 967 (m5C967) of 16S rRNA.</text>
</comment>
<evidence type="ECO:0000256" key="4">
    <source>
        <dbReference type="ARBA" id="ARBA00012140"/>
    </source>
</evidence>
<comment type="caution">
    <text evidence="16">The sequence shown here is derived from an EMBL/GenBank/DDBJ whole genome shotgun (WGS) entry which is preliminary data.</text>
</comment>
<accession>A0A6N9I361</accession>
<dbReference type="PANTHER" id="PTHR22807">
    <property type="entry name" value="NOP2 YEAST -RELATED NOL1/NOP2/FMU SUN DOMAIN-CONTAINING"/>
    <property type="match status" value="1"/>
</dbReference>
<dbReference type="InterPro" id="IPR006027">
    <property type="entry name" value="NusB_RsmB_TIM44"/>
</dbReference>
<dbReference type="GO" id="GO:0006355">
    <property type="term" value="P:regulation of DNA-templated transcription"/>
    <property type="evidence" value="ECO:0007669"/>
    <property type="project" value="InterPro"/>
</dbReference>
<feature type="binding site" evidence="14">
    <location>
        <position position="328"/>
    </location>
    <ligand>
        <name>S-adenosyl-L-methionine</name>
        <dbReference type="ChEBI" id="CHEBI:59789"/>
    </ligand>
</feature>
<comment type="subcellular location">
    <subcellularLocation>
        <location evidence="2">Cytoplasm</location>
    </subcellularLocation>
</comment>
<evidence type="ECO:0000256" key="2">
    <source>
        <dbReference type="ARBA" id="ARBA00004496"/>
    </source>
</evidence>
<dbReference type="InterPro" id="IPR035926">
    <property type="entry name" value="NusB-like_sf"/>
</dbReference>
<dbReference type="NCBIfam" id="TIGR00563">
    <property type="entry name" value="rsmB"/>
    <property type="match status" value="1"/>
</dbReference>
<dbReference type="EC" id="2.1.1.176" evidence="4"/>
<evidence type="ECO:0000256" key="11">
    <source>
        <dbReference type="ARBA" id="ARBA00030399"/>
    </source>
</evidence>
<keyword evidence="8 14" id="KW-0808">Transferase</keyword>